<reference evidence="10 11" key="1">
    <citation type="journal article" date="2024" name="Commun. Biol.">
        <title>Comparative genomic analysis of thermophilic fungi reveals convergent evolutionary adaptations and gene losses.</title>
        <authorList>
            <person name="Steindorff A.S."/>
            <person name="Aguilar-Pontes M.V."/>
            <person name="Robinson A.J."/>
            <person name="Andreopoulos B."/>
            <person name="LaButti K."/>
            <person name="Kuo A."/>
            <person name="Mondo S."/>
            <person name="Riley R."/>
            <person name="Otillar R."/>
            <person name="Haridas S."/>
            <person name="Lipzen A."/>
            <person name="Grimwood J."/>
            <person name="Schmutz J."/>
            <person name="Clum A."/>
            <person name="Reid I.D."/>
            <person name="Moisan M.C."/>
            <person name="Butler G."/>
            <person name="Nguyen T.T.M."/>
            <person name="Dewar K."/>
            <person name="Conant G."/>
            <person name="Drula E."/>
            <person name="Henrissat B."/>
            <person name="Hansel C."/>
            <person name="Singer S."/>
            <person name="Hutchinson M.I."/>
            <person name="de Vries R.P."/>
            <person name="Natvig D.O."/>
            <person name="Powell A.J."/>
            <person name="Tsang A."/>
            <person name="Grigoriev I.V."/>
        </authorList>
    </citation>
    <scope>NUCLEOTIDE SEQUENCE [LARGE SCALE GENOMIC DNA]</scope>
    <source>
        <strain evidence="10 11">ATCC 24622</strain>
    </source>
</reference>
<feature type="region of interest" description="Disordered" evidence="8">
    <location>
        <begin position="436"/>
        <end position="457"/>
    </location>
</feature>
<dbReference type="SMART" id="SM00355">
    <property type="entry name" value="ZnF_C2H2"/>
    <property type="match status" value="2"/>
</dbReference>
<dbReference type="CDD" id="cd12148">
    <property type="entry name" value="fungal_TF_MHR"/>
    <property type="match status" value="1"/>
</dbReference>
<keyword evidence="5" id="KW-0862">Zinc</keyword>
<evidence type="ECO:0000256" key="7">
    <source>
        <dbReference type="PROSITE-ProRule" id="PRU00042"/>
    </source>
</evidence>
<dbReference type="InterPro" id="IPR051059">
    <property type="entry name" value="VerF-like"/>
</dbReference>
<keyword evidence="3" id="KW-0677">Repeat</keyword>
<evidence type="ECO:0000256" key="2">
    <source>
        <dbReference type="ARBA" id="ARBA00022723"/>
    </source>
</evidence>
<organism evidence="10 11">
    <name type="scientific">Phialemonium thermophilum</name>
    <dbReference type="NCBI Taxonomy" id="223376"/>
    <lineage>
        <taxon>Eukaryota</taxon>
        <taxon>Fungi</taxon>
        <taxon>Dikarya</taxon>
        <taxon>Ascomycota</taxon>
        <taxon>Pezizomycotina</taxon>
        <taxon>Sordariomycetes</taxon>
        <taxon>Sordariomycetidae</taxon>
        <taxon>Cephalothecales</taxon>
        <taxon>Cephalothecaceae</taxon>
        <taxon>Phialemonium</taxon>
    </lineage>
</organism>
<dbReference type="PROSITE" id="PS50157">
    <property type="entry name" value="ZINC_FINGER_C2H2_2"/>
    <property type="match status" value="2"/>
</dbReference>
<dbReference type="PANTHER" id="PTHR40626:SF10">
    <property type="entry name" value="C2H2-TYPE DOMAIN-CONTAINING PROTEIN"/>
    <property type="match status" value="1"/>
</dbReference>
<keyword evidence="11" id="KW-1185">Reference proteome</keyword>
<evidence type="ECO:0000256" key="1">
    <source>
        <dbReference type="ARBA" id="ARBA00004123"/>
    </source>
</evidence>
<dbReference type="EMBL" id="JAZHXJ010000308">
    <property type="protein sequence ID" value="KAL1865062.1"/>
    <property type="molecule type" value="Genomic_DNA"/>
</dbReference>
<dbReference type="InterPro" id="IPR036236">
    <property type="entry name" value="Znf_C2H2_sf"/>
</dbReference>
<evidence type="ECO:0000256" key="6">
    <source>
        <dbReference type="ARBA" id="ARBA00023242"/>
    </source>
</evidence>
<dbReference type="PANTHER" id="PTHR40626">
    <property type="entry name" value="MIP31509P"/>
    <property type="match status" value="1"/>
</dbReference>
<evidence type="ECO:0000313" key="10">
    <source>
        <dbReference type="EMBL" id="KAL1865062.1"/>
    </source>
</evidence>
<keyword evidence="2" id="KW-0479">Metal-binding</keyword>
<feature type="region of interest" description="Disordered" evidence="8">
    <location>
        <begin position="247"/>
        <end position="279"/>
    </location>
</feature>
<feature type="domain" description="C2H2-type" evidence="9">
    <location>
        <begin position="38"/>
        <end position="65"/>
    </location>
</feature>
<proteinExistence type="predicted"/>
<evidence type="ECO:0000256" key="8">
    <source>
        <dbReference type="SAM" id="MobiDB-lite"/>
    </source>
</evidence>
<dbReference type="Pfam" id="PF04082">
    <property type="entry name" value="Fungal_trans"/>
    <property type="match status" value="1"/>
</dbReference>
<evidence type="ECO:0000256" key="4">
    <source>
        <dbReference type="ARBA" id="ARBA00022771"/>
    </source>
</evidence>
<dbReference type="Pfam" id="PF00096">
    <property type="entry name" value="zf-C2H2"/>
    <property type="match status" value="1"/>
</dbReference>
<gene>
    <name evidence="10" type="ORF">VTK73DRAFT_5517</name>
</gene>
<evidence type="ECO:0000256" key="3">
    <source>
        <dbReference type="ARBA" id="ARBA00022737"/>
    </source>
</evidence>
<sequence>MSSDNGVHYQVVARTSAVDAPTSVTKRRRRTGGLPAPKACAHCGRTFKRTEHLERHVRTHTKEKPFICHCGAAFTRRDLLTRHQRIALHEDGASNDEPADASTAGSAPASSAPSPNGGTGAGTGAGATGYRANYYGQAQQHRQESWTAAAGTPEPNPGLTQSTRLSTGTPGFGMSSREPTNQWPHQLYELGSRNDVADVHQPFQNVMLTTPYFNGAQQDTIGLGFDTHFREFAGFLDGMGLPAEWSPYFDGPEKDGHLDASPKDTGSSSSFAGGPSRLSDRPGTPFISWLPSAPSKDHISRDLAETAPVRAVEPEAQPFRVTDEQRGRLLATMEGFRDIVGTDFRFPSRHALTRYITSFFEGFHSHMPFIHGPTWRISKHSIELILAMSAIGCQYCFEHKNSERLFHAGKAILVERIRQHRDRFGPRTLSLLSLHEGGARQRQGEDEANPSSGSRNWDPWEPIETIRALVLLMGYATWEPKVSLVQEAFTLQSLLAQVLRDIGLSEEDESDFAYDHGEPQAAWLTWVAHESVRRAKLISFSFLHIHSIAYNVYPVLRSNEIRLRLPSSTREWKASNATQWLKARQETAKEQLGFQDALAMLLRKSEGASPLDPIPTPLGNYLLLHGLLQRIYIVRDLTAPVLDHVASLPQEETDKLESGLRSWTLGWQQAHESSLDPNNENGPIPFTSSSLLGLAYARIYLHLGPYRQLETRNPKMIAEAISRSPNVDRSDGVISALLYSVHMLSIPVRLGVDRVARSQAFFWSVRHSLAGLECAVLLSKWLFSLSRSITITPMTESEDRILHWVWCIIEEAALTVEFHDDELEVVRMPVERRELTSLALAVLMVWAHFFKSNTQWPFINIIGKSLQEYGNLLRSGK</sequence>
<keyword evidence="4 7" id="KW-0863">Zinc-finger</keyword>
<feature type="compositionally biased region" description="Basic and acidic residues" evidence="8">
    <location>
        <begin position="251"/>
        <end position="262"/>
    </location>
</feature>
<evidence type="ECO:0000256" key="5">
    <source>
        <dbReference type="ARBA" id="ARBA00022833"/>
    </source>
</evidence>
<dbReference type="InterPro" id="IPR007219">
    <property type="entry name" value="XnlR_reg_dom"/>
</dbReference>
<protein>
    <recommendedName>
        <fullName evidence="9">C2H2-type domain-containing protein</fullName>
    </recommendedName>
</protein>
<dbReference type="PROSITE" id="PS00028">
    <property type="entry name" value="ZINC_FINGER_C2H2_1"/>
    <property type="match status" value="1"/>
</dbReference>
<dbReference type="InterPro" id="IPR013087">
    <property type="entry name" value="Znf_C2H2_type"/>
</dbReference>
<feature type="region of interest" description="Disordered" evidence="8">
    <location>
        <begin position="90"/>
        <end position="125"/>
    </location>
</feature>
<feature type="compositionally biased region" description="Polar residues" evidence="8">
    <location>
        <begin position="158"/>
        <end position="169"/>
    </location>
</feature>
<dbReference type="Proteomes" id="UP001586593">
    <property type="component" value="Unassembled WGS sequence"/>
</dbReference>
<dbReference type="SUPFAM" id="SSF57667">
    <property type="entry name" value="beta-beta-alpha zinc fingers"/>
    <property type="match status" value="1"/>
</dbReference>
<comment type="subcellular location">
    <subcellularLocation>
        <location evidence="1">Nucleus</location>
    </subcellularLocation>
</comment>
<feature type="region of interest" description="Disordered" evidence="8">
    <location>
        <begin position="137"/>
        <end position="181"/>
    </location>
</feature>
<comment type="caution">
    <text evidence="10">The sequence shown here is derived from an EMBL/GenBank/DDBJ whole genome shotgun (WGS) entry which is preliminary data.</text>
</comment>
<evidence type="ECO:0000259" key="9">
    <source>
        <dbReference type="PROSITE" id="PS50157"/>
    </source>
</evidence>
<evidence type="ECO:0000313" key="11">
    <source>
        <dbReference type="Proteomes" id="UP001586593"/>
    </source>
</evidence>
<feature type="compositionally biased region" description="Low complexity" evidence="8">
    <location>
        <begin position="100"/>
        <end position="116"/>
    </location>
</feature>
<keyword evidence="6" id="KW-0539">Nucleus</keyword>
<dbReference type="Gene3D" id="3.30.160.60">
    <property type="entry name" value="Classic Zinc Finger"/>
    <property type="match status" value="2"/>
</dbReference>
<name>A0ABR3WNQ0_9PEZI</name>
<feature type="domain" description="C2H2-type" evidence="9">
    <location>
        <begin position="66"/>
        <end position="94"/>
    </location>
</feature>
<accession>A0ABR3WNQ0</accession>